<evidence type="ECO:0000259" key="2">
    <source>
        <dbReference type="SMART" id="SM00645"/>
    </source>
</evidence>
<dbReference type="Proteomes" id="UP000006671">
    <property type="component" value="Unassembled WGS sequence"/>
</dbReference>
<dbReference type="InterPro" id="IPR013128">
    <property type="entry name" value="Peptidase_C1A"/>
</dbReference>
<dbReference type="VEuPathDB" id="AmoebaDB:NAEGRDRAFT_79989"/>
<dbReference type="SUPFAM" id="SSF54001">
    <property type="entry name" value="Cysteine proteinases"/>
    <property type="match status" value="1"/>
</dbReference>
<dbReference type="GO" id="GO:0008234">
    <property type="term" value="F:cysteine-type peptidase activity"/>
    <property type="evidence" value="ECO:0007669"/>
    <property type="project" value="InterPro"/>
</dbReference>
<dbReference type="InParanoid" id="D2VHJ1"/>
<sequence length="404" mass="45653">MNAEGVSTSNCSRILMGTYHDNSVNAAKWGCFIGDRIKVPKSAKRFLTDVSLSSGNVEGRSERDDRKYEDYQYVEELNKVQKSWKASINNQFKGMTIGQLKSIYLKKQKRVSIASRDFINNELKKKATTRHPSSGGQFIFNGEIDRYEWISDEEISKIPEEFSWEDVNGQDYLTPVRNQYSCGSCFAFGTSEMLGMRVRIKSGLSKTDIFSPQAIVDCSPYSQGCSGGCVYLASKYVQDYGLVLDQCLPYNASMRVAQTCTINQQTACTKLRVSNYYNVGGYYGASNELNIMMDVLKRGPIVAGFMVYNDFFYYKSGIYTHIPTEKYETSSTDKKLPKFYYINHTLIIYGWGIDKSTGQKYWNIQNSWGSKDWGMKGRGLVARGDNTGFIESDAEAAIPIISNL</sequence>
<name>D2VHJ1_NAEGR</name>
<evidence type="ECO:0000256" key="1">
    <source>
        <dbReference type="ARBA" id="ARBA00008455"/>
    </source>
</evidence>
<evidence type="ECO:0000313" key="3">
    <source>
        <dbReference type="EMBL" id="EFC43595.1"/>
    </source>
</evidence>
<dbReference type="GeneID" id="8863318"/>
<reference evidence="3 4" key="1">
    <citation type="journal article" date="2010" name="Cell">
        <title>The genome of Naegleria gruberi illuminates early eukaryotic versatility.</title>
        <authorList>
            <person name="Fritz-Laylin L.K."/>
            <person name="Prochnik S.E."/>
            <person name="Ginger M.L."/>
            <person name="Dacks J.B."/>
            <person name="Carpenter M.L."/>
            <person name="Field M.C."/>
            <person name="Kuo A."/>
            <person name="Paredez A."/>
            <person name="Chapman J."/>
            <person name="Pham J."/>
            <person name="Shu S."/>
            <person name="Neupane R."/>
            <person name="Cipriano M."/>
            <person name="Mancuso J."/>
            <person name="Tu H."/>
            <person name="Salamov A."/>
            <person name="Lindquist E."/>
            <person name="Shapiro H."/>
            <person name="Lucas S."/>
            <person name="Grigoriev I.V."/>
            <person name="Cande W.Z."/>
            <person name="Fulton C."/>
            <person name="Rokhsar D.S."/>
            <person name="Dawson S.C."/>
        </authorList>
    </citation>
    <scope>NUCLEOTIDE SEQUENCE [LARGE SCALE GENOMIC DNA]</scope>
    <source>
        <strain evidence="3 4">NEG-M</strain>
    </source>
</reference>
<dbReference type="OMA" id="MPCGHEI"/>
<dbReference type="Pfam" id="PF00112">
    <property type="entry name" value="Peptidase_C1"/>
    <property type="match status" value="1"/>
</dbReference>
<gene>
    <name evidence="3" type="ORF">NAEGRDRAFT_79989</name>
</gene>
<dbReference type="AlphaFoldDB" id="D2VHJ1"/>
<dbReference type="eggNOG" id="KOG1543">
    <property type="taxonomic scope" value="Eukaryota"/>
</dbReference>
<comment type="similarity">
    <text evidence="1">Belongs to the peptidase C1 family.</text>
</comment>
<accession>D2VHJ1</accession>
<evidence type="ECO:0000313" key="4">
    <source>
        <dbReference type="Proteomes" id="UP000006671"/>
    </source>
</evidence>
<dbReference type="GO" id="GO:0006508">
    <property type="term" value="P:proteolysis"/>
    <property type="evidence" value="ECO:0007669"/>
    <property type="project" value="InterPro"/>
</dbReference>
<dbReference type="PANTHER" id="PTHR12411">
    <property type="entry name" value="CYSTEINE PROTEASE FAMILY C1-RELATED"/>
    <property type="match status" value="1"/>
</dbReference>
<keyword evidence="4" id="KW-1185">Reference proteome</keyword>
<feature type="domain" description="Peptidase C1A papain C-terminal" evidence="2">
    <location>
        <begin position="158"/>
        <end position="398"/>
    </location>
</feature>
<dbReference type="SMART" id="SM00645">
    <property type="entry name" value="Pept_C1"/>
    <property type="match status" value="1"/>
</dbReference>
<dbReference type="InterPro" id="IPR038765">
    <property type="entry name" value="Papain-like_cys_pep_sf"/>
</dbReference>
<dbReference type="KEGG" id="ngr:NAEGRDRAFT_79989"/>
<dbReference type="EMBL" id="GG738872">
    <property type="protein sequence ID" value="EFC43595.1"/>
    <property type="molecule type" value="Genomic_DNA"/>
</dbReference>
<dbReference type="OrthoDB" id="190265at2759"/>
<proteinExistence type="inferred from homology"/>
<protein>
    <submittedName>
        <fullName evidence="3">Predicted protein</fullName>
    </submittedName>
</protein>
<organism evidence="4">
    <name type="scientific">Naegleria gruberi</name>
    <name type="common">Amoeba</name>
    <dbReference type="NCBI Taxonomy" id="5762"/>
    <lineage>
        <taxon>Eukaryota</taxon>
        <taxon>Discoba</taxon>
        <taxon>Heterolobosea</taxon>
        <taxon>Tetramitia</taxon>
        <taxon>Eutetramitia</taxon>
        <taxon>Vahlkampfiidae</taxon>
        <taxon>Naegleria</taxon>
    </lineage>
</organism>
<dbReference type="Gene3D" id="3.90.70.10">
    <property type="entry name" value="Cysteine proteinases"/>
    <property type="match status" value="1"/>
</dbReference>
<dbReference type="InterPro" id="IPR000668">
    <property type="entry name" value="Peptidase_C1A_C"/>
</dbReference>
<dbReference type="RefSeq" id="XP_002676339.1">
    <property type="nucleotide sequence ID" value="XM_002676293.1"/>
</dbReference>